<dbReference type="GO" id="GO:0061630">
    <property type="term" value="F:ubiquitin protein ligase activity"/>
    <property type="evidence" value="ECO:0007669"/>
    <property type="project" value="UniProtKB-UniRule"/>
</dbReference>
<evidence type="ECO:0000256" key="14">
    <source>
        <dbReference type="ARBA" id="ARBA00055150"/>
    </source>
</evidence>
<dbReference type="EMBL" id="CP059273">
    <property type="protein sequence ID" value="QLQ81843.1"/>
    <property type="molecule type" value="Genomic_DNA"/>
</dbReference>
<dbReference type="InterPro" id="IPR013083">
    <property type="entry name" value="Znf_RING/FYVE/PHD"/>
</dbReference>
<evidence type="ECO:0000313" key="19">
    <source>
        <dbReference type="Proteomes" id="UP000510647"/>
    </source>
</evidence>
<comment type="pathway">
    <text evidence="3 16">Protein modification; protein ubiquitination.</text>
</comment>
<evidence type="ECO:0000313" key="18">
    <source>
        <dbReference type="EMBL" id="QLQ81843.1"/>
    </source>
</evidence>
<keyword evidence="12 16" id="KW-0833">Ubl conjugation pathway</keyword>
<evidence type="ECO:0000259" key="17">
    <source>
        <dbReference type="PROSITE" id="PS50089"/>
    </source>
</evidence>
<keyword evidence="11 15" id="KW-0863">Zinc-finger</keyword>
<evidence type="ECO:0000256" key="2">
    <source>
        <dbReference type="ARBA" id="ARBA00004514"/>
    </source>
</evidence>
<dbReference type="CDD" id="cd16491">
    <property type="entry name" value="RING-CH-C4HC3_LTN1"/>
    <property type="match status" value="1"/>
</dbReference>
<dbReference type="Gene3D" id="3.30.40.10">
    <property type="entry name" value="Zinc/RING finger domain, C3HC4 (zinc finger)"/>
    <property type="match status" value="1"/>
</dbReference>
<dbReference type="InterPro" id="IPR001841">
    <property type="entry name" value="Znf_RING"/>
</dbReference>
<evidence type="ECO:0000256" key="6">
    <source>
        <dbReference type="ARBA" id="ARBA00017157"/>
    </source>
</evidence>
<feature type="domain" description="RING-type" evidence="17">
    <location>
        <begin position="1509"/>
        <end position="1556"/>
    </location>
</feature>
<dbReference type="GO" id="GO:1990112">
    <property type="term" value="C:RQC complex"/>
    <property type="evidence" value="ECO:0007669"/>
    <property type="project" value="UniProtKB-UniRule"/>
</dbReference>
<keyword evidence="19" id="KW-1185">Reference proteome</keyword>
<comment type="function">
    <text evidence="14">E3 ubiquitin-protein ligase component of the ribosome quality control complex (RQC), a ribosome-associated complex that mediates ubiquitination and extraction of incompletely synthesized nascent chains for proteasomal degradation. Mediates ubiquitination of proteins derived from mRNAs lacking stop codons (non-stop proteins) and other translation arrest products induced by poly-lysine sequences and tandem rare codons. Ubiquitination leads to CDC48 recruitment for extraction and degradation of the incomplete translation product. May indirectly play a role in chromatin function and transcription.</text>
</comment>
<evidence type="ECO:0000256" key="1">
    <source>
        <dbReference type="ARBA" id="ARBA00000900"/>
    </source>
</evidence>
<dbReference type="GO" id="GO:0043023">
    <property type="term" value="F:ribosomal large subunit binding"/>
    <property type="evidence" value="ECO:0007669"/>
    <property type="project" value="TreeGrafter"/>
</dbReference>
<dbReference type="Pfam" id="PF13639">
    <property type="entry name" value="zf-RING_2"/>
    <property type="match status" value="1"/>
</dbReference>
<comment type="catalytic activity">
    <reaction evidence="1 16">
        <text>S-ubiquitinyl-[E2 ubiquitin-conjugating enzyme]-L-cysteine + [acceptor protein]-L-lysine = [E2 ubiquitin-conjugating enzyme]-L-cysteine + N(6)-ubiquitinyl-[acceptor protein]-L-lysine.</text>
        <dbReference type="EC" id="2.3.2.27"/>
    </reaction>
</comment>
<sequence>MSFGGVNTFQQYSTDFGFGHNGVKLSFNYFDGFPEPSLLNSLASNDLKLIFKSLLKRDETTKEKALNDLLELVENYYRETEALFDSDIFFLCWSQVYPKLLVSESRTIRMTSHLVTSKLVKLLNKKISKFLRDVMPLLLLGTCDTDSSVSKACDTCLKYIFDCNMSKINSLWSVFQEDILKITKELVVIENEETISDDRFVGKEDSLLRFNRLITSAMQLLTKLFSSGGFDVTKYEEITHDILISESLWQLLSLRDTHFLKSYEAALILQKTLYKGNLLQKFKDVLKLSTKKLLKSLSHVNSKNSLKVAHLTGLILDNLTMLDQYKKGRIWTYDKTATDKFLQFVAAASKNPVPGFFNALYKFYEESSSHKLLDERKQWLPVWQGSSETLREKQFLGRHDAELLGEFWTNYRKFVSHCSIPDVSEIAKVDALNILRSGKQLSKLPSLKAALIDFLDPEFVANRIKIAVHQDDKEAGPLLNNLVLLLSSGANTEAALHNIAGTMLELISTDEDDFGPTKQKVLEIYRYFVNFNILSVADEVTRFAYEVPTWINNDTYQSLSIFISEYSKSVIAHNDKNFVTVMEDFIMAASSAGDIARSRIIRTLNQLDDRVSPAVLSSATVQEFVQGYISTYAYDDEGELFNGCLINERNVVPLYEKSVKSKQTESFLHHLSSLSYDALKALLSESNFLSDNLFARSFNETESIYQLAKPLLNNGAIVQKLVNAIISYVKSTPCLMGQNFLLRIAEEVIALEGHGLDDFLPSDLELAFFDAVPLIDYRLALVSSLKLNTHLFELSSDELDLSKVEQLIRQSLFLDALISRVPAGLDDKLTVFLTMVCDLTEDFNCLSEDPDGEASEFNNTLFKKKLEGFSFEEIIDLVCQINPVGERPSDILSLLITDSSSTTITYYHLRILQKILQNEVDSITSASFIRKLPTIEKFVASTIRSKDKSQHNYLLCGIILSAAEKFNNLEVCGKLRNILASECIGMKENELLEKSYKNIILLSNLLQSQGSTESPPPIPYQRLNMMLSSLSQWLDSELAYDSGFAPVRLSLLKLCTLLARTPSITEAFKGFYELSITLLTDSLSMCLLDDTDFLLELRLHCLSLHEELTRGIWKQHFDRSADEILNALIELTLINFSTEKNNQISAVFYRTLFRTLSGYQVRKVVKFYPDVLSAFLGNEGSANINRIRILFAELKRIVIERQKDAFLEFEFEKQKEQKKGTEDQSDEATEENLALSDKCQLPACLIEKMCVEIPQDYLECEDEYGFLKYLWFWDLAFSFFSDASYDLRQKFIDQLRSRNLITTFFDFISDQIDLQNTKFWSDAGSAAILEYSVENNDFSPYREDLFPECEKLLGHSMYNMFLNVGSLTSNWWLNIKDRTLQSMIEKFVTTFISPILITKELNEVAEKTSKLESNDTALKIKINKVTNEVKASYLIDEQRLELSFKMPANYPLTNVEAIGVSRVGISEQKWKQWILSAQRVITGMNGSVVGSLDLFSKNVNLQFSGFEECAICYSILHVVDRKLPTKTCPTCNNKFHGACLYKWFRSSGNNTCPLCRSEIPFRR</sequence>
<dbReference type="Pfam" id="PF22958">
    <property type="entry name" value="Ltn1_1st"/>
    <property type="match status" value="1"/>
</dbReference>
<evidence type="ECO:0000256" key="12">
    <source>
        <dbReference type="ARBA" id="ARBA00022786"/>
    </source>
</evidence>
<evidence type="ECO:0000256" key="5">
    <source>
        <dbReference type="ARBA" id="ARBA00012483"/>
    </source>
</evidence>
<dbReference type="PANTHER" id="PTHR12389">
    <property type="entry name" value="ZINC FINGER PROTEIN 294"/>
    <property type="match status" value="1"/>
</dbReference>
<dbReference type="InterPro" id="IPR054478">
    <property type="entry name" value="LTN1_UBC"/>
</dbReference>
<dbReference type="GO" id="GO:1990116">
    <property type="term" value="P:ribosome-associated ubiquitin-dependent protein catabolic process"/>
    <property type="evidence" value="ECO:0007669"/>
    <property type="project" value="UniProtKB-UniRule"/>
</dbReference>
<dbReference type="InterPro" id="IPR039804">
    <property type="entry name" value="RING-CH-C4HC3_LTN1"/>
</dbReference>
<dbReference type="GO" id="GO:0005829">
    <property type="term" value="C:cytosol"/>
    <property type="evidence" value="ECO:0007669"/>
    <property type="project" value="UniProtKB-SubCell"/>
</dbReference>
<dbReference type="Gene3D" id="1.25.10.10">
    <property type="entry name" value="Leucine-rich Repeat Variant"/>
    <property type="match status" value="1"/>
</dbReference>
<dbReference type="SMART" id="SM01197">
    <property type="entry name" value="FANCL_C"/>
    <property type="match status" value="1"/>
</dbReference>
<evidence type="ECO:0000256" key="13">
    <source>
        <dbReference type="ARBA" id="ARBA00022833"/>
    </source>
</evidence>
<comment type="similarity">
    <text evidence="4 16">Belongs to the LTN1 family.</text>
</comment>
<dbReference type="Pfam" id="PF22999">
    <property type="entry name" value="LTN1_E3_ligase_6th"/>
    <property type="match status" value="1"/>
</dbReference>
<gene>
    <name evidence="18" type="ORF">HG537_0G00970</name>
</gene>
<keyword evidence="13 16" id="KW-0862">Zinc</keyword>
<dbReference type="SUPFAM" id="SSF57850">
    <property type="entry name" value="RING/U-box"/>
    <property type="match status" value="1"/>
</dbReference>
<comment type="function">
    <text evidence="16">E3 ubiquitin-protein ligase. Component of the ribosome quality control complex (RQC), a ribosome-associated complex that mediates ubiquitination and extraction of incompletely synthesized nascent chains for proteasomal degradation.</text>
</comment>
<dbReference type="Proteomes" id="UP000510647">
    <property type="component" value="Chromosome 7"/>
</dbReference>
<dbReference type="InterPro" id="IPR011016">
    <property type="entry name" value="Znf_RING-CH"/>
</dbReference>
<evidence type="ECO:0000256" key="3">
    <source>
        <dbReference type="ARBA" id="ARBA00004906"/>
    </source>
</evidence>
<dbReference type="SUPFAM" id="SSF48371">
    <property type="entry name" value="ARM repeat"/>
    <property type="match status" value="1"/>
</dbReference>
<comment type="subunit">
    <text evidence="16">Component of the ribosome quality control complex (RQC).</text>
</comment>
<evidence type="ECO:0000256" key="4">
    <source>
        <dbReference type="ARBA" id="ARBA00007997"/>
    </source>
</evidence>
<dbReference type="GO" id="GO:0016567">
    <property type="term" value="P:protein ubiquitination"/>
    <property type="evidence" value="ECO:0007669"/>
    <property type="project" value="UniProtKB-UniPathway"/>
</dbReference>
<dbReference type="GO" id="GO:0072344">
    <property type="term" value="P:rescue of stalled ribosome"/>
    <property type="evidence" value="ECO:0007669"/>
    <property type="project" value="UniProtKB-UniRule"/>
</dbReference>
<evidence type="ECO:0000256" key="10">
    <source>
        <dbReference type="ARBA" id="ARBA00022737"/>
    </source>
</evidence>
<evidence type="ECO:0000256" key="15">
    <source>
        <dbReference type="PROSITE-ProRule" id="PRU00175"/>
    </source>
</evidence>
<evidence type="ECO:0000256" key="8">
    <source>
        <dbReference type="ARBA" id="ARBA00022679"/>
    </source>
</evidence>
<accession>A0A7H9HX12</accession>
<name>A0A7H9HX12_9SACH</name>
<dbReference type="SMART" id="SM00184">
    <property type="entry name" value="RING"/>
    <property type="match status" value="1"/>
</dbReference>
<dbReference type="UniPathway" id="UPA00143"/>
<organism evidence="18 19">
    <name type="scientific">Torulaspora globosa</name>
    <dbReference type="NCBI Taxonomy" id="48254"/>
    <lineage>
        <taxon>Eukaryota</taxon>
        <taxon>Fungi</taxon>
        <taxon>Dikarya</taxon>
        <taxon>Ascomycota</taxon>
        <taxon>Saccharomycotina</taxon>
        <taxon>Saccharomycetes</taxon>
        <taxon>Saccharomycetales</taxon>
        <taxon>Saccharomycetaceae</taxon>
        <taxon>Torulaspora</taxon>
    </lineage>
</organism>
<dbReference type="InterPro" id="IPR016024">
    <property type="entry name" value="ARM-type_fold"/>
</dbReference>
<evidence type="ECO:0000256" key="7">
    <source>
        <dbReference type="ARBA" id="ARBA00022490"/>
    </source>
</evidence>
<dbReference type="Pfam" id="PF23009">
    <property type="entry name" value="UBC_like"/>
    <property type="match status" value="1"/>
</dbReference>
<proteinExistence type="inferred from homology"/>
<evidence type="ECO:0000256" key="9">
    <source>
        <dbReference type="ARBA" id="ARBA00022723"/>
    </source>
</evidence>
<dbReference type="FunFam" id="3.30.40.10:FF:000038">
    <property type="entry name" value="E3 ubiquitin-protein ligase listerin"/>
    <property type="match status" value="1"/>
</dbReference>
<keyword evidence="10" id="KW-0677">Repeat</keyword>
<dbReference type="InterPro" id="IPR054476">
    <property type="entry name" value="Ltn1_N"/>
</dbReference>
<dbReference type="PROSITE" id="PS50089">
    <property type="entry name" value="ZF_RING_2"/>
    <property type="match status" value="1"/>
</dbReference>
<evidence type="ECO:0000256" key="16">
    <source>
        <dbReference type="RuleBase" id="RU367090"/>
    </source>
</evidence>
<dbReference type="OrthoDB" id="6108at2759"/>
<dbReference type="EC" id="2.3.2.27" evidence="5 16"/>
<keyword evidence="8 16" id="KW-0808">Transferase</keyword>
<keyword evidence="7" id="KW-0963">Cytoplasm</keyword>
<keyword evidence="9 16" id="KW-0479">Metal-binding</keyword>
<dbReference type="PANTHER" id="PTHR12389:SF0">
    <property type="entry name" value="E3 UBIQUITIN-PROTEIN LIGASE LISTERIN"/>
    <property type="match status" value="1"/>
</dbReference>
<dbReference type="InterPro" id="IPR011989">
    <property type="entry name" value="ARM-like"/>
</dbReference>
<dbReference type="GO" id="GO:0008270">
    <property type="term" value="F:zinc ion binding"/>
    <property type="evidence" value="ECO:0007669"/>
    <property type="project" value="UniProtKB-KW"/>
</dbReference>
<dbReference type="InterPro" id="IPR039795">
    <property type="entry name" value="LTN1/Rkr1"/>
</dbReference>
<reference evidence="18 19" key="1">
    <citation type="submission" date="2020-06" db="EMBL/GenBank/DDBJ databases">
        <title>The yeast mating-type switching endonuclease HO is a domesticated member of an unorthodox homing genetic element family.</title>
        <authorList>
            <person name="Coughlan A.Y."/>
            <person name="Lombardi L."/>
            <person name="Braun-Galleani S."/>
            <person name="Martos A.R."/>
            <person name="Galeote V."/>
            <person name="Bigey F."/>
            <person name="Dequin S."/>
            <person name="Byrne K.P."/>
            <person name="Wolfe K.H."/>
        </authorList>
    </citation>
    <scope>NUCLEOTIDE SEQUENCE [LARGE SCALE GENOMIC DNA]</scope>
    <source>
        <strain evidence="18 19">CBS2947</strain>
    </source>
</reference>
<dbReference type="InterPro" id="IPR054477">
    <property type="entry name" value="LTN1_E3_ligase_6th"/>
</dbReference>
<dbReference type="SMART" id="SM00744">
    <property type="entry name" value="RINGv"/>
    <property type="match status" value="1"/>
</dbReference>
<protein>
    <recommendedName>
        <fullName evidence="6 16">E3 ubiquitin-protein ligase listerin</fullName>
        <ecNumber evidence="5 16">2.3.2.27</ecNumber>
    </recommendedName>
    <alternativeName>
        <fullName evidence="16">RING-type E3 ubiquitin transferase listerin</fullName>
    </alternativeName>
</protein>
<evidence type="ECO:0000256" key="11">
    <source>
        <dbReference type="ARBA" id="ARBA00022771"/>
    </source>
</evidence>
<comment type="subcellular location">
    <subcellularLocation>
        <location evidence="2">Cytoplasm</location>
        <location evidence="2">Cytosol</location>
    </subcellularLocation>
</comment>